<dbReference type="SMART" id="SM00490">
    <property type="entry name" value="HELICc"/>
    <property type="match status" value="1"/>
</dbReference>
<dbReference type="InterPro" id="IPR011709">
    <property type="entry name" value="DEAD-box_helicase_OB_fold"/>
</dbReference>
<dbReference type="Pfam" id="PF04408">
    <property type="entry name" value="WHD_HA2"/>
    <property type="match status" value="1"/>
</dbReference>
<evidence type="ECO:0000256" key="1">
    <source>
        <dbReference type="ARBA" id="ARBA00012552"/>
    </source>
</evidence>
<dbReference type="InterPro" id="IPR027417">
    <property type="entry name" value="P-loop_NTPase"/>
</dbReference>
<evidence type="ECO:0000256" key="2">
    <source>
        <dbReference type="ARBA" id="ARBA00022664"/>
    </source>
</evidence>
<dbReference type="InterPro" id="IPR011545">
    <property type="entry name" value="DEAD/DEAH_box_helicase_dom"/>
</dbReference>
<evidence type="ECO:0000256" key="6">
    <source>
        <dbReference type="ARBA" id="ARBA00022840"/>
    </source>
</evidence>
<evidence type="ECO:0000256" key="5">
    <source>
        <dbReference type="ARBA" id="ARBA00022806"/>
    </source>
</evidence>
<dbReference type="PROSITE" id="PS51192">
    <property type="entry name" value="HELICASE_ATP_BIND_1"/>
    <property type="match status" value="1"/>
</dbReference>
<dbReference type="CDD" id="cd18791">
    <property type="entry name" value="SF2_C_RHA"/>
    <property type="match status" value="1"/>
</dbReference>
<comment type="caution">
    <text evidence="11">The sequence shown here is derived from an EMBL/GenBank/DDBJ whole genome shotgun (WGS) entry which is preliminary data.</text>
</comment>
<dbReference type="SMART" id="SM00487">
    <property type="entry name" value="DEXDc"/>
    <property type="match status" value="1"/>
</dbReference>
<evidence type="ECO:0000313" key="12">
    <source>
        <dbReference type="Proteomes" id="UP001628156"/>
    </source>
</evidence>
<dbReference type="Pfam" id="PF21010">
    <property type="entry name" value="HA2_C"/>
    <property type="match status" value="1"/>
</dbReference>
<dbReference type="Gene3D" id="1.20.120.1080">
    <property type="match status" value="1"/>
</dbReference>
<dbReference type="Pfam" id="PF07717">
    <property type="entry name" value="OB_NTP_bind"/>
    <property type="match status" value="1"/>
</dbReference>
<dbReference type="EMBL" id="BAAFRS010000305">
    <property type="protein sequence ID" value="GAB1226844.1"/>
    <property type="molecule type" value="Genomic_DNA"/>
</dbReference>
<accession>A0ABQ0DVG1</accession>
<dbReference type="InterPro" id="IPR002464">
    <property type="entry name" value="DNA/RNA_helicase_DEAH_CS"/>
</dbReference>
<keyword evidence="5" id="KW-0347">Helicase</keyword>
<dbReference type="Proteomes" id="UP001628156">
    <property type="component" value="Unassembled WGS sequence"/>
</dbReference>
<feature type="domain" description="Helicase ATP-binding" evidence="9">
    <location>
        <begin position="50"/>
        <end position="213"/>
    </location>
</feature>
<keyword evidence="6" id="KW-0067">ATP-binding</keyword>
<dbReference type="InterPro" id="IPR014001">
    <property type="entry name" value="Helicase_ATP-bd"/>
</dbReference>
<proteinExistence type="predicted"/>
<name>A0ABQ0DVG1_9EUKA</name>
<evidence type="ECO:0000256" key="3">
    <source>
        <dbReference type="ARBA" id="ARBA00022741"/>
    </source>
</evidence>
<protein>
    <recommendedName>
        <fullName evidence="1">RNA helicase</fullName>
        <ecNumber evidence="1">3.6.4.13</ecNumber>
    </recommendedName>
</protein>
<organism evidence="11 12">
    <name type="scientific">Entamoeba nuttalli</name>
    <dbReference type="NCBI Taxonomy" id="412467"/>
    <lineage>
        <taxon>Eukaryota</taxon>
        <taxon>Amoebozoa</taxon>
        <taxon>Evosea</taxon>
        <taxon>Archamoebae</taxon>
        <taxon>Mastigamoebida</taxon>
        <taxon>Entamoebidae</taxon>
        <taxon>Entamoeba</taxon>
    </lineage>
</organism>
<dbReference type="EC" id="3.6.4.13" evidence="1"/>
<evidence type="ECO:0000313" key="11">
    <source>
        <dbReference type="EMBL" id="GAB1226844.1"/>
    </source>
</evidence>
<evidence type="ECO:0000259" key="10">
    <source>
        <dbReference type="PROSITE" id="PS51194"/>
    </source>
</evidence>
<dbReference type="InterPro" id="IPR048333">
    <property type="entry name" value="HA2_WH"/>
</dbReference>
<dbReference type="InterPro" id="IPR007502">
    <property type="entry name" value="Helicase-assoc_dom"/>
</dbReference>
<evidence type="ECO:0000256" key="4">
    <source>
        <dbReference type="ARBA" id="ARBA00022801"/>
    </source>
</evidence>
<keyword evidence="7" id="KW-0508">mRNA splicing</keyword>
<gene>
    <name evidence="11" type="ORF">ENUP19_0305G0093</name>
</gene>
<keyword evidence="4" id="KW-0378">Hydrolase</keyword>
<evidence type="ECO:0000259" key="9">
    <source>
        <dbReference type="PROSITE" id="PS51192"/>
    </source>
</evidence>
<keyword evidence="12" id="KW-1185">Reference proteome</keyword>
<dbReference type="Pfam" id="PF00271">
    <property type="entry name" value="Helicase_C"/>
    <property type="match status" value="1"/>
</dbReference>
<keyword evidence="2" id="KW-0507">mRNA processing</keyword>
<reference evidence="11 12" key="1">
    <citation type="journal article" date="2019" name="PLoS Negl. Trop. Dis.">
        <title>Whole genome sequencing of Entamoeba nuttalli reveals mammalian host-related molecular signatures and a novel octapeptide-repeat surface protein.</title>
        <authorList>
            <person name="Tanaka M."/>
            <person name="Makiuchi T."/>
            <person name="Komiyama T."/>
            <person name="Shiina T."/>
            <person name="Osaki K."/>
            <person name="Tachibana H."/>
        </authorList>
    </citation>
    <scope>NUCLEOTIDE SEQUENCE [LARGE SCALE GENOMIC DNA]</scope>
    <source>
        <strain evidence="11 12">P19-061405</strain>
    </source>
</reference>
<dbReference type="PANTHER" id="PTHR18934">
    <property type="entry name" value="ATP-DEPENDENT RNA HELICASE"/>
    <property type="match status" value="1"/>
</dbReference>
<dbReference type="SUPFAM" id="SSF52540">
    <property type="entry name" value="P-loop containing nucleoside triphosphate hydrolases"/>
    <property type="match status" value="1"/>
</dbReference>
<dbReference type="SMART" id="SM00847">
    <property type="entry name" value="HA2"/>
    <property type="match status" value="1"/>
</dbReference>
<keyword evidence="3" id="KW-0547">Nucleotide-binding</keyword>
<dbReference type="Gene3D" id="3.40.50.300">
    <property type="entry name" value="P-loop containing nucleotide triphosphate hydrolases"/>
    <property type="match status" value="2"/>
</dbReference>
<dbReference type="Pfam" id="PF00270">
    <property type="entry name" value="DEAD"/>
    <property type="match status" value="1"/>
</dbReference>
<comment type="catalytic activity">
    <reaction evidence="8">
        <text>ATP + H2O = ADP + phosphate + H(+)</text>
        <dbReference type="Rhea" id="RHEA:13065"/>
        <dbReference type="ChEBI" id="CHEBI:15377"/>
        <dbReference type="ChEBI" id="CHEBI:15378"/>
        <dbReference type="ChEBI" id="CHEBI:30616"/>
        <dbReference type="ChEBI" id="CHEBI:43474"/>
        <dbReference type="ChEBI" id="CHEBI:456216"/>
        <dbReference type="EC" id="3.6.4.13"/>
    </reaction>
</comment>
<feature type="domain" description="Helicase C-terminal" evidence="10">
    <location>
        <begin position="234"/>
        <end position="403"/>
    </location>
</feature>
<dbReference type="PROSITE" id="PS51194">
    <property type="entry name" value="HELICASE_CTER"/>
    <property type="match status" value="1"/>
</dbReference>
<evidence type="ECO:0000256" key="7">
    <source>
        <dbReference type="ARBA" id="ARBA00023187"/>
    </source>
</evidence>
<dbReference type="PROSITE" id="PS00690">
    <property type="entry name" value="DEAH_ATP_HELICASE"/>
    <property type="match status" value="1"/>
</dbReference>
<dbReference type="PANTHER" id="PTHR18934:SF109">
    <property type="entry name" value="ATP-DEPENDENT RNA HELICASE DHX15 HOMOLOG"/>
    <property type="match status" value="1"/>
</dbReference>
<dbReference type="InterPro" id="IPR001650">
    <property type="entry name" value="Helicase_C-like"/>
</dbReference>
<evidence type="ECO:0000256" key="8">
    <source>
        <dbReference type="ARBA" id="ARBA00047984"/>
    </source>
</evidence>
<sequence length="675" mass="77112">MKRDIKHSKKRIDLEEIINPLNGKPYSENYFKLQEKINALPVKQYEKEVIDELKKNRVLILEGATGSGKTTQIPKFCLNPEICGGKGVCCTQPRRVAAISVAQRVAEEMDVQLGEEVGYCVRFDDCRSDKTKLTYMTDGMLLRELMGDPKIQKYGVILLDEAHERTVSTDILFGVLKSLLEEREDLKIVVMSATLEATKFKEYFDNAPNMSVEGRTYPVTINYSRYPENDYFEAAVKVVSKIDNEPEGDVLIFMTGEEEIEEMVARINSMKTKSHMIALPLYSALPQQEQQRVFEKVNGRKVIVSTNIAETSVTIDGIVYVIDTGYVKQKVYLPSTRVETLQVTAISQAAAQQRAGRAGRTRPGQCYRLYTEKGFNESLPKQTVPEMLRTSLASVILHMKKIGIKDILHFDYLDAPSPQVMVRALEQLYYLNALDDKTNLTEIGSKISEIPVDPQLAVTLIASIDYNVVDEISTIVSLLNVPSIFYRPKEQEEKSKADAAKAYFNDHESDHVTLLNTYNAWIENGKDSKWSWNNYVNQRALKQAESIKNQLLGILYRMGVKQQQKPIEDVRKRKELIRKALCKGFFMQSAHQVKGGYQIVCDNRIVLLHPSSCVGKREWILYNEYVMTKREYVRTASSIQPEWLFEASPKYFAQLDKFKESETTRALKRVKRAMN</sequence>